<feature type="non-terminal residue" evidence="4">
    <location>
        <position position="1"/>
    </location>
</feature>
<organism evidence="4 5">
    <name type="scientific">Pristionchus fissidentatus</name>
    <dbReference type="NCBI Taxonomy" id="1538716"/>
    <lineage>
        <taxon>Eukaryota</taxon>
        <taxon>Metazoa</taxon>
        <taxon>Ecdysozoa</taxon>
        <taxon>Nematoda</taxon>
        <taxon>Chromadorea</taxon>
        <taxon>Rhabditida</taxon>
        <taxon>Rhabditina</taxon>
        <taxon>Diplogasteromorpha</taxon>
        <taxon>Diplogasteroidea</taxon>
        <taxon>Neodiplogasteridae</taxon>
        <taxon>Pristionchus</taxon>
    </lineage>
</organism>
<proteinExistence type="predicted"/>
<dbReference type="EMBL" id="BTSY01000007">
    <property type="protein sequence ID" value="GMT35006.1"/>
    <property type="molecule type" value="Genomic_DNA"/>
</dbReference>
<evidence type="ECO:0000259" key="2">
    <source>
        <dbReference type="SMART" id="SM00181"/>
    </source>
</evidence>
<feature type="domain" description="EGF-like" evidence="2">
    <location>
        <begin position="846"/>
        <end position="876"/>
    </location>
</feature>
<dbReference type="SMART" id="SM00181">
    <property type="entry name" value="EGF"/>
    <property type="match status" value="9"/>
</dbReference>
<keyword evidence="5" id="KW-1185">Reference proteome</keyword>
<feature type="domain" description="EGF-like" evidence="2">
    <location>
        <begin position="331"/>
        <end position="361"/>
    </location>
</feature>
<protein>
    <recommendedName>
        <fullName evidence="2">EGF-like domain-containing protein</fullName>
    </recommendedName>
</protein>
<evidence type="ECO:0000313" key="5">
    <source>
        <dbReference type="Proteomes" id="UP001432322"/>
    </source>
</evidence>
<feature type="chain" id="PRO_5044714766" description="EGF-like domain-containing protein" evidence="1">
    <location>
        <begin position="20"/>
        <end position="914"/>
    </location>
</feature>
<feature type="signal peptide" evidence="1">
    <location>
        <begin position="1"/>
        <end position="19"/>
    </location>
</feature>
<dbReference type="Proteomes" id="UP001432322">
    <property type="component" value="Unassembled WGS sequence"/>
</dbReference>
<feature type="domain" description="EGF-like" evidence="2">
    <location>
        <begin position="537"/>
        <end position="567"/>
    </location>
</feature>
<evidence type="ECO:0000313" key="3">
    <source>
        <dbReference type="EMBL" id="GMT35005.1"/>
    </source>
</evidence>
<name>A0AAV5WSJ6_9BILA</name>
<keyword evidence="1" id="KW-0732">Signal</keyword>
<feature type="non-terminal residue" evidence="4">
    <location>
        <position position="914"/>
    </location>
</feature>
<dbReference type="InterPro" id="IPR000742">
    <property type="entry name" value="EGF"/>
</dbReference>
<feature type="domain" description="EGF-like" evidence="2">
    <location>
        <begin position="743"/>
        <end position="773"/>
    </location>
</feature>
<evidence type="ECO:0000313" key="4">
    <source>
        <dbReference type="EMBL" id="GMT35006.1"/>
    </source>
</evidence>
<feature type="domain" description="EGF-like" evidence="2">
    <location>
        <begin position="640"/>
        <end position="670"/>
    </location>
</feature>
<reference evidence="4" key="1">
    <citation type="submission" date="2023-10" db="EMBL/GenBank/DDBJ databases">
        <title>Genome assembly of Pristionchus species.</title>
        <authorList>
            <person name="Yoshida K."/>
            <person name="Sommer R.J."/>
        </authorList>
    </citation>
    <scope>NUCLEOTIDE SEQUENCE</scope>
    <source>
        <strain evidence="4">RS5133</strain>
    </source>
</reference>
<comment type="caution">
    <text evidence="4">The sequence shown here is derived from an EMBL/GenBank/DDBJ whole genome shotgun (WGS) entry which is preliminary data.</text>
</comment>
<dbReference type="EMBL" id="BTSY01000007">
    <property type="protein sequence ID" value="GMT35005.1"/>
    <property type="molecule type" value="Genomic_DNA"/>
</dbReference>
<sequence length="914" mass="100586">SQNQLSLVALCTLAFSAYAITPCEDFCAGVVLGTSEFCWCNINFHFFNRTCYQKCIANCAQNGGTHQGCIPLTGQRTVKLWQCCITKPQWISLSCDGECWTTAVPSQLSLVALCTLAFSAYAITPCEDFCAGVVLGTSEFCWCNINFHFFNRTCYQKCIANCAQNGGTHQGCIPLTGQRTVKLWQCCITKPQWISLSCDGECWTTAVPSQLSLVALCTLAFSAYAITPCEDFCAGVVLGTSEFCWCNINFHFFNRTCYQKCIANCAQNGGTHQGCIPLTGQRTVKLWQCCITKPQWISLSCDGECWTTAVPSQLSLVALCTLAFSAYAITPCEDFCAGVVLGTSEFCWCNINFHFFNRTCYQKCIANCAQNGGTHQGCIPLTGQRTVKLWQCCITKPQWISLSCDGECWTTAVPSQLSLVALCTLAFSAYAITPCEDFCAGVVLGTSEFCWCNINFHFFNRTCYQKCIANCAQNGGTHQGCIPLTGQRTVKLWQCCITKPQWISLSCDGECWTTAVPSQLSLVALCTLAFSAYAITPCEDFCAGVVLGTSEFCWCNINFHFFNRTCYQKCIANCAQNGGTHQGCIPLTGQRTVKLWQCCITKPQWISLSCDGECWTTAVPSQLSLVALCTLAFSAYAITPCEDFCAGVVLGTSEFCWCNINFHFFNRTCYQKCIANCAQNGGTHQGCIPLTGQRTVKLWQCCITKPQWISLSCDGECWTTAVPSQLSLVALCTLAFSAYAITPCEDFCAGVVLGTSEFCWCNINFHFFNRTCYQKCIANCAQNGGTHQGCIPLTGQRTVKLWQCCITKPQWISLSCDGECWTTAVPSQLSLVALCTLAFSAYAITPCEDFCAGVVLGTSEFCWCNINFHFFNRTCYQKCIANCAQNGGTHQGCIPLTGQRTVKLWQCCITKPQW</sequence>
<feature type="domain" description="EGF-like" evidence="2">
    <location>
        <begin position="22"/>
        <end position="52"/>
    </location>
</feature>
<feature type="domain" description="EGF-like" evidence="2">
    <location>
        <begin position="125"/>
        <end position="155"/>
    </location>
</feature>
<feature type="domain" description="EGF-like" evidence="2">
    <location>
        <begin position="434"/>
        <end position="464"/>
    </location>
</feature>
<gene>
    <name evidence="3" type="ORF">PFISCL1PPCAC_26302</name>
    <name evidence="4" type="ORF">PFISCL1PPCAC_26303</name>
</gene>
<evidence type="ECO:0000256" key="1">
    <source>
        <dbReference type="SAM" id="SignalP"/>
    </source>
</evidence>
<accession>A0AAV5WSJ6</accession>
<dbReference type="AlphaFoldDB" id="A0AAV5WSJ6"/>
<feature type="domain" description="EGF-like" evidence="2">
    <location>
        <begin position="228"/>
        <end position="258"/>
    </location>
</feature>